<name>A0A9P6DH03_9AGAM</name>
<protein>
    <submittedName>
        <fullName evidence="1">Uncharacterized protein</fullName>
    </submittedName>
</protein>
<dbReference type="EMBL" id="MU129321">
    <property type="protein sequence ID" value="KAF9503647.1"/>
    <property type="molecule type" value="Genomic_DNA"/>
</dbReference>
<proteinExistence type="predicted"/>
<comment type="caution">
    <text evidence="1">The sequence shown here is derived from an EMBL/GenBank/DDBJ whole genome shotgun (WGS) entry which is preliminary data.</text>
</comment>
<organism evidence="1 2">
    <name type="scientific">Hydnum rufescens UP504</name>
    <dbReference type="NCBI Taxonomy" id="1448309"/>
    <lineage>
        <taxon>Eukaryota</taxon>
        <taxon>Fungi</taxon>
        <taxon>Dikarya</taxon>
        <taxon>Basidiomycota</taxon>
        <taxon>Agaricomycotina</taxon>
        <taxon>Agaricomycetes</taxon>
        <taxon>Cantharellales</taxon>
        <taxon>Hydnaceae</taxon>
        <taxon>Hydnum</taxon>
    </lineage>
</organism>
<evidence type="ECO:0000313" key="2">
    <source>
        <dbReference type="Proteomes" id="UP000886523"/>
    </source>
</evidence>
<reference evidence="1" key="1">
    <citation type="journal article" date="2020" name="Nat. Commun.">
        <title>Large-scale genome sequencing of mycorrhizal fungi provides insights into the early evolution of symbiotic traits.</title>
        <authorList>
            <person name="Miyauchi S."/>
            <person name="Kiss E."/>
            <person name="Kuo A."/>
            <person name="Drula E."/>
            <person name="Kohler A."/>
            <person name="Sanchez-Garcia M."/>
            <person name="Morin E."/>
            <person name="Andreopoulos B."/>
            <person name="Barry K.W."/>
            <person name="Bonito G."/>
            <person name="Buee M."/>
            <person name="Carver A."/>
            <person name="Chen C."/>
            <person name="Cichocki N."/>
            <person name="Clum A."/>
            <person name="Culley D."/>
            <person name="Crous P.W."/>
            <person name="Fauchery L."/>
            <person name="Girlanda M."/>
            <person name="Hayes R.D."/>
            <person name="Keri Z."/>
            <person name="LaButti K."/>
            <person name="Lipzen A."/>
            <person name="Lombard V."/>
            <person name="Magnuson J."/>
            <person name="Maillard F."/>
            <person name="Murat C."/>
            <person name="Nolan M."/>
            <person name="Ohm R.A."/>
            <person name="Pangilinan J."/>
            <person name="Pereira M.F."/>
            <person name="Perotto S."/>
            <person name="Peter M."/>
            <person name="Pfister S."/>
            <person name="Riley R."/>
            <person name="Sitrit Y."/>
            <person name="Stielow J.B."/>
            <person name="Szollosi G."/>
            <person name="Zifcakova L."/>
            <person name="Stursova M."/>
            <person name="Spatafora J.W."/>
            <person name="Tedersoo L."/>
            <person name="Vaario L.M."/>
            <person name="Yamada A."/>
            <person name="Yan M."/>
            <person name="Wang P."/>
            <person name="Xu J."/>
            <person name="Bruns T."/>
            <person name="Baldrian P."/>
            <person name="Vilgalys R."/>
            <person name="Dunand C."/>
            <person name="Henrissat B."/>
            <person name="Grigoriev I.V."/>
            <person name="Hibbett D."/>
            <person name="Nagy L.G."/>
            <person name="Martin F.M."/>
        </authorList>
    </citation>
    <scope>NUCLEOTIDE SEQUENCE</scope>
    <source>
        <strain evidence="1">UP504</strain>
    </source>
</reference>
<dbReference type="Proteomes" id="UP000886523">
    <property type="component" value="Unassembled WGS sequence"/>
</dbReference>
<sequence length="102" mass="11590">PKELDIDRLFNVDLDESIWEDAGLDLDEGDVPLAWLADDTTQEGIKAVQLFDHTGEEILQLCHEFHALVLWLTEESEAACCAQLNCKGEESWFWLEAQSNVL</sequence>
<evidence type="ECO:0000313" key="1">
    <source>
        <dbReference type="EMBL" id="KAF9503647.1"/>
    </source>
</evidence>
<keyword evidence="2" id="KW-1185">Reference proteome</keyword>
<feature type="non-terminal residue" evidence="1">
    <location>
        <position position="1"/>
    </location>
</feature>
<dbReference type="AlphaFoldDB" id="A0A9P6DH03"/>
<gene>
    <name evidence="1" type="ORF">BS47DRAFT_1309473</name>
</gene>
<accession>A0A9P6DH03</accession>